<evidence type="ECO:0000313" key="2">
    <source>
        <dbReference type="EMBL" id="OCT56401.1"/>
    </source>
</evidence>
<dbReference type="AlphaFoldDB" id="A0A974BQZ8"/>
<accession>A0A974BQZ8</accession>
<dbReference type="Proteomes" id="UP000694892">
    <property type="component" value="Unassembled WGS sequence"/>
</dbReference>
<reference evidence="2" key="1">
    <citation type="submission" date="2016-05" db="EMBL/GenBank/DDBJ databases">
        <title>WGS assembly of Xenopus laevis.</title>
        <authorList>
            <person name="Session A."/>
            <person name="Uno Y."/>
            <person name="Kwon T."/>
            <person name="Chapman J."/>
            <person name="Toyoda A."/>
            <person name="Takahashi S."/>
            <person name="Fukui A."/>
            <person name="Hikosaka A."/>
            <person name="Putnam N."/>
            <person name="Stites J."/>
            <person name="Van Heeringen S."/>
            <person name="Quigley I."/>
            <person name="Heinz S."/>
            <person name="Hellsten U."/>
            <person name="Lyons J."/>
            <person name="Suzuki A."/>
            <person name="Kondo M."/>
            <person name="Ogino H."/>
            <person name="Ochi H."/>
            <person name="Bogdanovic O."/>
            <person name="Lister R."/>
            <person name="Georgiou G."/>
            <person name="Paranjpe S."/>
            <person name="Van Kruijsbergen I."/>
            <person name="Mozaffari S."/>
            <person name="Shu S."/>
            <person name="Schmutz J."/>
            <person name="Jenkins J."/>
            <person name="Grimwood J."/>
            <person name="Carlson J."/>
            <person name="Mitros T."/>
            <person name="Simakov O."/>
            <person name="Heald R."/>
            <person name="Miller K."/>
            <person name="Haudenschild C."/>
            <person name="Kuroki Y."/>
            <person name="Tanaka T."/>
            <person name="Michiue T."/>
            <person name="Watanabe M."/>
            <person name="Kinoshita T."/>
            <person name="Ohta Y."/>
            <person name="Mawaribuchi S."/>
            <person name="Suzuki Y."/>
            <person name="Haramoto Y."/>
            <person name="Yamamoto T."/>
            <person name="Takagi C."/>
            <person name="Kitzman J."/>
            <person name="Shendure J."/>
            <person name="Nakayama T."/>
            <person name="Izutsu Y."/>
            <person name="Robert J."/>
            <person name="Dichmann D."/>
            <person name="Flajnik M."/>
            <person name="Houston D."/>
            <person name="Marcotte E."/>
            <person name="Wallingford J."/>
            <person name="Ito Y."/>
            <person name="Asashima M."/>
            <person name="Ueno N."/>
            <person name="Matsuda Y."/>
            <person name="Jan Veenstra G."/>
            <person name="Fujiyama A."/>
            <person name="Harland R."/>
            <person name="Taira M."/>
            <person name="Rokhsar D.S."/>
        </authorList>
    </citation>
    <scope>NUCLEOTIDE SEQUENCE</scope>
    <source>
        <strain evidence="2">J</strain>
        <tissue evidence="2">Blood</tissue>
    </source>
</reference>
<name>A0A974BQZ8_XENLA</name>
<proteinExistence type="predicted"/>
<protein>
    <submittedName>
        <fullName evidence="2">Uncharacterized protein</fullName>
    </submittedName>
</protein>
<sequence length="216" mass="25055">METCVKKIFWTPIDFNGRLRHFAGGEFLAKRNGSNSPIPASLPLECRERGLAGYSLSFYNFLREQISEDTGLSLKLFYWDKTFDVSWLAEQLKNSLLMPITGVSFIPLSVTSEDEWKAAADRNSVIVMCHSPRSGKPRDYLNPYMEYFMKTWGPSKITMIIIDLDNDPLTGVEWRNWWYKSPFAQCNLQLFTTEEMDEKRRPEHKSKGNCTNEMPL</sequence>
<evidence type="ECO:0000256" key="1">
    <source>
        <dbReference type="SAM" id="MobiDB-lite"/>
    </source>
</evidence>
<gene>
    <name evidence="2" type="ORF">XELAEV_18000154mg</name>
</gene>
<feature type="region of interest" description="Disordered" evidence="1">
    <location>
        <begin position="196"/>
        <end position="216"/>
    </location>
</feature>
<organism evidence="2">
    <name type="scientific">Xenopus laevis</name>
    <name type="common">African clawed frog</name>
    <dbReference type="NCBI Taxonomy" id="8355"/>
    <lineage>
        <taxon>Eukaryota</taxon>
        <taxon>Metazoa</taxon>
        <taxon>Chordata</taxon>
        <taxon>Craniata</taxon>
        <taxon>Vertebrata</taxon>
        <taxon>Euteleostomi</taxon>
        <taxon>Amphibia</taxon>
        <taxon>Batrachia</taxon>
        <taxon>Anura</taxon>
        <taxon>Pipoidea</taxon>
        <taxon>Pipidae</taxon>
        <taxon>Xenopodinae</taxon>
        <taxon>Xenopus</taxon>
        <taxon>Xenopus</taxon>
    </lineage>
</organism>
<dbReference type="EMBL" id="KV467283">
    <property type="protein sequence ID" value="OCT56401.1"/>
    <property type="molecule type" value="Genomic_DNA"/>
</dbReference>